<feature type="domain" description="GST C-terminal" evidence="2">
    <location>
        <begin position="89"/>
        <end position="212"/>
    </location>
</feature>
<dbReference type="PROSITE" id="PS50404">
    <property type="entry name" value="GST_NTER"/>
    <property type="match status" value="1"/>
</dbReference>
<dbReference type="CDD" id="cd00570">
    <property type="entry name" value="GST_N_family"/>
    <property type="match status" value="1"/>
</dbReference>
<accession>A0ABT2LV55</accession>
<dbReference type="InterPro" id="IPR010987">
    <property type="entry name" value="Glutathione-S-Trfase_C-like"/>
</dbReference>
<organism evidence="3 4">
    <name type="scientific">Chelativorans salis</name>
    <dbReference type="NCBI Taxonomy" id="2978478"/>
    <lineage>
        <taxon>Bacteria</taxon>
        <taxon>Pseudomonadati</taxon>
        <taxon>Pseudomonadota</taxon>
        <taxon>Alphaproteobacteria</taxon>
        <taxon>Hyphomicrobiales</taxon>
        <taxon>Phyllobacteriaceae</taxon>
        <taxon>Chelativorans</taxon>
    </lineage>
</organism>
<dbReference type="CDD" id="cd00299">
    <property type="entry name" value="GST_C_family"/>
    <property type="match status" value="1"/>
</dbReference>
<dbReference type="Gene3D" id="1.20.1050.10">
    <property type="match status" value="1"/>
</dbReference>
<protein>
    <submittedName>
        <fullName evidence="3">Glutathione S-transferase family protein</fullName>
    </submittedName>
</protein>
<dbReference type="PANTHER" id="PTHR44051:SF8">
    <property type="entry name" value="GLUTATHIONE S-TRANSFERASE GSTA"/>
    <property type="match status" value="1"/>
</dbReference>
<evidence type="ECO:0000313" key="3">
    <source>
        <dbReference type="EMBL" id="MCT7378416.1"/>
    </source>
</evidence>
<evidence type="ECO:0000259" key="1">
    <source>
        <dbReference type="PROSITE" id="PS50404"/>
    </source>
</evidence>
<dbReference type="InterPro" id="IPR036249">
    <property type="entry name" value="Thioredoxin-like_sf"/>
</dbReference>
<gene>
    <name evidence="3" type="ORF">N5A92_25735</name>
</gene>
<dbReference type="Pfam" id="PF13410">
    <property type="entry name" value="GST_C_2"/>
    <property type="match status" value="1"/>
</dbReference>
<dbReference type="SFLD" id="SFLDG00358">
    <property type="entry name" value="Main_(cytGST)"/>
    <property type="match status" value="1"/>
</dbReference>
<dbReference type="SFLD" id="SFLDS00019">
    <property type="entry name" value="Glutathione_Transferase_(cytos"/>
    <property type="match status" value="1"/>
</dbReference>
<evidence type="ECO:0000313" key="4">
    <source>
        <dbReference type="Proteomes" id="UP001320831"/>
    </source>
</evidence>
<dbReference type="SUPFAM" id="SSF47616">
    <property type="entry name" value="GST C-terminal domain-like"/>
    <property type="match status" value="1"/>
</dbReference>
<reference evidence="3 4" key="1">
    <citation type="submission" date="2022-09" db="EMBL/GenBank/DDBJ databases">
        <title>Chelativorans salina sp. nov., a novel slightly halophilic bacterium isolated from a saline lake sediment enrichment.</title>
        <authorList>
            <person name="Gao L."/>
            <person name="Fang B.-Z."/>
            <person name="Li W.-J."/>
        </authorList>
    </citation>
    <scope>NUCLEOTIDE SEQUENCE [LARGE SCALE GENOMIC DNA]</scope>
    <source>
        <strain evidence="3 4">EGI FJ00035</strain>
    </source>
</reference>
<dbReference type="Pfam" id="PF13417">
    <property type="entry name" value="GST_N_3"/>
    <property type="match status" value="1"/>
</dbReference>
<proteinExistence type="predicted"/>
<dbReference type="RefSeq" id="WP_260907345.1">
    <property type="nucleotide sequence ID" value="NZ_JAOCZP010000013.1"/>
</dbReference>
<dbReference type="InterPro" id="IPR004045">
    <property type="entry name" value="Glutathione_S-Trfase_N"/>
</dbReference>
<feature type="domain" description="GST N-terminal" evidence="1">
    <location>
        <begin position="1"/>
        <end position="83"/>
    </location>
</feature>
<sequence length="227" mass="25938">MPLTLYLHPLASYCHKVLIALYENRTAFEGRIVDFADEASSAELFALWPVGKIPLLSDTDRDRTVPETSIIIEYLDRHHPGPTPLIPADPEEALEARLWDRFYDLYVSTPMQKIVTEKIRPDDSRDPHGVAEARAMLEMAYGMIEQRMADRRWAAGEAFTMADCAAAPALFYLQAIQPYSDSHPNVAAYFDRLAERPSFMRTLAEAQPYFHLFPYREAIPARFLEAQ</sequence>
<dbReference type="PROSITE" id="PS50405">
    <property type="entry name" value="GST_CTER"/>
    <property type="match status" value="1"/>
</dbReference>
<dbReference type="PANTHER" id="PTHR44051">
    <property type="entry name" value="GLUTATHIONE S-TRANSFERASE-RELATED"/>
    <property type="match status" value="1"/>
</dbReference>
<dbReference type="InterPro" id="IPR036282">
    <property type="entry name" value="Glutathione-S-Trfase_C_sf"/>
</dbReference>
<dbReference type="Proteomes" id="UP001320831">
    <property type="component" value="Unassembled WGS sequence"/>
</dbReference>
<keyword evidence="4" id="KW-1185">Reference proteome</keyword>
<dbReference type="Gene3D" id="3.40.30.10">
    <property type="entry name" value="Glutaredoxin"/>
    <property type="match status" value="1"/>
</dbReference>
<dbReference type="EMBL" id="JAOCZP010000013">
    <property type="protein sequence ID" value="MCT7378416.1"/>
    <property type="molecule type" value="Genomic_DNA"/>
</dbReference>
<dbReference type="InterPro" id="IPR040079">
    <property type="entry name" value="Glutathione_S-Trfase"/>
</dbReference>
<evidence type="ECO:0000259" key="2">
    <source>
        <dbReference type="PROSITE" id="PS50405"/>
    </source>
</evidence>
<comment type="caution">
    <text evidence="3">The sequence shown here is derived from an EMBL/GenBank/DDBJ whole genome shotgun (WGS) entry which is preliminary data.</text>
</comment>
<dbReference type="SUPFAM" id="SSF52833">
    <property type="entry name" value="Thioredoxin-like"/>
    <property type="match status" value="1"/>
</dbReference>
<name>A0ABT2LV55_9HYPH</name>